<evidence type="ECO:0000313" key="2">
    <source>
        <dbReference type="Proteomes" id="UP000054047"/>
    </source>
</evidence>
<dbReference type="GO" id="GO:0006890">
    <property type="term" value="P:retrograde vesicle-mediated transport, Golgi to endoplasmic reticulum"/>
    <property type="evidence" value="ECO:0007669"/>
    <property type="project" value="InterPro"/>
</dbReference>
<protein>
    <submittedName>
        <fullName evidence="1">Uncharacterized protein</fullName>
    </submittedName>
</protein>
<dbReference type="InterPro" id="IPR007528">
    <property type="entry name" value="RINT1_Tip20"/>
</dbReference>
<name>A0A0C2GK51_9BILA</name>
<dbReference type="GO" id="GO:0070939">
    <property type="term" value="C:Dsl1/NZR complex"/>
    <property type="evidence" value="ECO:0007669"/>
    <property type="project" value="InterPro"/>
</dbReference>
<dbReference type="OrthoDB" id="5853685at2759"/>
<accession>A0A0C2GK51</accession>
<reference evidence="1 2" key="1">
    <citation type="submission" date="2013-12" db="EMBL/GenBank/DDBJ databases">
        <title>Draft genome of the parsitic nematode Ancylostoma duodenale.</title>
        <authorList>
            <person name="Mitreva M."/>
        </authorList>
    </citation>
    <scope>NUCLEOTIDE SEQUENCE [LARGE SCALE GENOMIC DNA]</scope>
    <source>
        <strain evidence="1 2">Zhejiang</strain>
    </source>
</reference>
<gene>
    <name evidence="1" type="ORF">ANCDUO_10531</name>
</gene>
<dbReference type="AlphaFoldDB" id="A0A0C2GK51"/>
<keyword evidence="2" id="KW-1185">Reference proteome</keyword>
<dbReference type="GO" id="GO:0006888">
    <property type="term" value="P:endoplasmic reticulum to Golgi vesicle-mediated transport"/>
    <property type="evidence" value="ECO:0007669"/>
    <property type="project" value="InterPro"/>
</dbReference>
<organism evidence="1 2">
    <name type="scientific">Ancylostoma duodenale</name>
    <dbReference type="NCBI Taxonomy" id="51022"/>
    <lineage>
        <taxon>Eukaryota</taxon>
        <taxon>Metazoa</taxon>
        <taxon>Ecdysozoa</taxon>
        <taxon>Nematoda</taxon>
        <taxon>Chromadorea</taxon>
        <taxon>Rhabditida</taxon>
        <taxon>Rhabditina</taxon>
        <taxon>Rhabditomorpha</taxon>
        <taxon>Strongyloidea</taxon>
        <taxon>Ancylostomatidae</taxon>
        <taxon>Ancylostomatinae</taxon>
        <taxon>Ancylostoma</taxon>
    </lineage>
</organism>
<sequence>MAEDVITSLRVQTIDVIKPYQQHFWCVMEPRLGNTSRDITDIFCPVLMKVRTTFANTGAQISKVGDNSLEELFKRMSSALATVILEEIVDVTPFSAEGATQMLFDMENGLIPILSHIFSRCGVAPNMYYDEAFITLLGSLKLLSLSWAVITLLKDEIDQLPEEVADEKLFEMKIYGVNKERAKNLIRLRSDIDKGMDELR</sequence>
<proteinExistence type="predicted"/>
<dbReference type="Pfam" id="PF04437">
    <property type="entry name" value="RINT1_TIP1"/>
    <property type="match status" value="1"/>
</dbReference>
<dbReference type="Proteomes" id="UP000054047">
    <property type="component" value="Unassembled WGS sequence"/>
</dbReference>
<evidence type="ECO:0000313" key="1">
    <source>
        <dbReference type="EMBL" id="KIH59239.1"/>
    </source>
</evidence>
<dbReference type="EMBL" id="KN732185">
    <property type="protein sequence ID" value="KIH59239.1"/>
    <property type="molecule type" value="Genomic_DNA"/>
</dbReference>